<dbReference type="SUPFAM" id="SSF48371">
    <property type="entry name" value="ARM repeat"/>
    <property type="match status" value="1"/>
</dbReference>
<dbReference type="InterPro" id="IPR011989">
    <property type="entry name" value="ARM-like"/>
</dbReference>
<evidence type="ECO:0000256" key="12">
    <source>
        <dbReference type="PROSITE-ProRule" id="PRU00042"/>
    </source>
</evidence>
<accession>A0A261Y8W3</accession>
<keyword evidence="15" id="KW-0732">Signal</keyword>
<feature type="compositionally biased region" description="Low complexity" evidence="13">
    <location>
        <begin position="33"/>
        <end position="52"/>
    </location>
</feature>
<dbReference type="EC" id="2.1.1.244" evidence="5"/>
<evidence type="ECO:0000256" key="6">
    <source>
        <dbReference type="ARBA" id="ARBA00039449"/>
    </source>
</evidence>
<evidence type="ECO:0000256" key="1">
    <source>
        <dbReference type="ARBA" id="ARBA00009059"/>
    </source>
</evidence>
<reference evidence="17 18" key="1">
    <citation type="journal article" date="2017" name="Mycologia">
        <title>Bifiguratus adelaidae, gen. et sp. nov., a new member of Mucoromycotina in endophytic and soil-dwelling habitats.</title>
        <authorList>
            <person name="Torres-Cruz T.J."/>
            <person name="Billingsley Tobias T.L."/>
            <person name="Almatruk M."/>
            <person name="Hesse C."/>
            <person name="Kuske C.R."/>
            <person name="Desiro A."/>
            <person name="Benucci G.M."/>
            <person name="Bonito G."/>
            <person name="Stajich J.E."/>
            <person name="Dunlap C."/>
            <person name="Arnold A.E."/>
            <person name="Porras-Alfaro A."/>
        </authorList>
    </citation>
    <scope>NUCLEOTIDE SEQUENCE [LARGE SCALE GENOMIC DNA]</scope>
    <source>
        <strain evidence="17 18">AZ0501</strain>
    </source>
</reference>
<feature type="signal peptide" evidence="15">
    <location>
        <begin position="1"/>
        <end position="31"/>
    </location>
</feature>
<keyword evidence="14" id="KW-0812">Transmembrane</keyword>
<dbReference type="InterPro" id="IPR029063">
    <property type="entry name" value="SAM-dependent_MTases_sf"/>
</dbReference>
<evidence type="ECO:0000313" key="18">
    <source>
        <dbReference type="Proteomes" id="UP000242875"/>
    </source>
</evidence>
<gene>
    <name evidence="17" type="ORF">BZG36_00012</name>
</gene>
<dbReference type="OrthoDB" id="29145at2759"/>
<dbReference type="CDD" id="cd02440">
    <property type="entry name" value="AdoMet_MTases"/>
    <property type="match status" value="1"/>
</dbReference>
<feature type="transmembrane region" description="Helical" evidence="14">
    <location>
        <begin position="143"/>
        <end position="166"/>
    </location>
</feature>
<feature type="transmembrane region" description="Helical" evidence="14">
    <location>
        <begin position="117"/>
        <end position="137"/>
    </location>
</feature>
<dbReference type="SUPFAM" id="SSF53335">
    <property type="entry name" value="S-adenosyl-L-methionine-dependent methyltransferases"/>
    <property type="match status" value="1"/>
</dbReference>
<dbReference type="FunFam" id="3.40.50.150:FF:000025">
    <property type="entry name" value="N-terminal Xaa-Pro-Lys N-methyltransferase 1"/>
    <property type="match status" value="1"/>
</dbReference>
<keyword evidence="12" id="KW-0862">Zinc</keyword>
<comment type="catalytic activity">
    <reaction evidence="8">
        <text>N-terminal L-seryl-L-prolyl-L-lysyl-[protein] + 3 S-adenosyl-L-methionine = N-terminal N,N,N-trimethyl-L-seryl-L-prolyl-L-lysyl-[protein] + 3 S-adenosyl-L-homocysteine + 3 H(+)</text>
        <dbReference type="Rhea" id="RHEA:54724"/>
        <dbReference type="Rhea" id="RHEA-COMP:13789"/>
        <dbReference type="Rhea" id="RHEA-COMP:13973"/>
        <dbReference type="ChEBI" id="CHEBI:15378"/>
        <dbReference type="ChEBI" id="CHEBI:57856"/>
        <dbReference type="ChEBI" id="CHEBI:59789"/>
        <dbReference type="ChEBI" id="CHEBI:138061"/>
        <dbReference type="ChEBI" id="CHEBI:138317"/>
        <dbReference type="EC" id="2.1.1.244"/>
    </reaction>
</comment>
<dbReference type="InterPro" id="IPR013087">
    <property type="entry name" value="Znf_C2H2_type"/>
</dbReference>
<dbReference type="GO" id="GO:0032259">
    <property type="term" value="P:methylation"/>
    <property type="evidence" value="ECO:0007669"/>
    <property type="project" value="UniProtKB-KW"/>
</dbReference>
<feature type="chain" id="PRO_5012650245" description="Alpha N-terminal protein methyltransferase 1" evidence="15">
    <location>
        <begin position="32"/>
        <end position="1387"/>
    </location>
</feature>
<dbReference type="GO" id="GO:0071885">
    <property type="term" value="F:N-terminal protein N-methyltransferase activity"/>
    <property type="evidence" value="ECO:0007669"/>
    <property type="project" value="UniProtKB-EC"/>
</dbReference>
<feature type="compositionally biased region" description="Low complexity" evidence="13">
    <location>
        <begin position="933"/>
        <end position="943"/>
    </location>
</feature>
<dbReference type="Gene3D" id="3.30.160.60">
    <property type="entry name" value="Classic Zinc Finger"/>
    <property type="match status" value="2"/>
</dbReference>
<evidence type="ECO:0000256" key="9">
    <source>
        <dbReference type="ARBA" id="ARBA00047885"/>
    </source>
</evidence>
<dbReference type="InterPro" id="IPR016024">
    <property type="entry name" value="ARM-type_fold"/>
</dbReference>
<dbReference type="Proteomes" id="UP000242875">
    <property type="component" value="Unassembled WGS sequence"/>
</dbReference>
<dbReference type="EMBL" id="MVBO01000001">
    <property type="protein sequence ID" value="OZJ07019.1"/>
    <property type="molecule type" value="Genomic_DNA"/>
</dbReference>
<feature type="domain" description="C2H2-type" evidence="16">
    <location>
        <begin position="1052"/>
        <end position="1082"/>
    </location>
</feature>
<evidence type="ECO:0000256" key="10">
    <source>
        <dbReference type="ARBA" id="ARBA00048167"/>
    </source>
</evidence>
<dbReference type="Pfam" id="PF00514">
    <property type="entry name" value="Arm"/>
    <property type="match status" value="1"/>
</dbReference>
<comment type="catalytic activity">
    <reaction evidence="9">
        <text>N-terminal L-prolyl-L-prolyl-L-lysyl-[protein] + 2 S-adenosyl-L-methionine = N-terminal N,N-dimethyl-L-prolyl-L-prolyl-L-lysyl-[protein] + 2 S-adenosyl-L-homocysteine + 2 H(+)</text>
        <dbReference type="Rhea" id="RHEA:54736"/>
        <dbReference type="Rhea" id="RHEA-COMP:13787"/>
        <dbReference type="Rhea" id="RHEA-COMP:13974"/>
        <dbReference type="ChEBI" id="CHEBI:15378"/>
        <dbReference type="ChEBI" id="CHEBI:57856"/>
        <dbReference type="ChEBI" id="CHEBI:59789"/>
        <dbReference type="ChEBI" id="CHEBI:138059"/>
        <dbReference type="ChEBI" id="CHEBI:138318"/>
        <dbReference type="EC" id="2.1.1.244"/>
    </reaction>
</comment>
<dbReference type="GO" id="GO:0005737">
    <property type="term" value="C:cytoplasm"/>
    <property type="evidence" value="ECO:0007669"/>
    <property type="project" value="TreeGrafter"/>
</dbReference>
<dbReference type="Gene3D" id="3.40.50.150">
    <property type="entry name" value="Vaccinia Virus protein VP39"/>
    <property type="match status" value="1"/>
</dbReference>
<evidence type="ECO:0000256" key="11">
    <source>
        <dbReference type="ARBA" id="ARBA00082558"/>
    </source>
</evidence>
<feature type="region of interest" description="Disordered" evidence="13">
    <location>
        <begin position="922"/>
        <end position="946"/>
    </location>
</feature>
<keyword evidence="2" id="KW-0489">Methyltransferase</keyword>
<keyword evidence="18" id="KW-1185">Reference proteome</keyword>
<feature type="region of interest" description="Disordered" evidence="13">
    <location>
        <begin position="32"/>
        <end position="57"/>
    </location>
</feature>
<keyword evidence="14" id="KW-1133">Transmembrane helix</keyword>
<protein>
    <recommendedName>
        <fullName evidence="6">Alpha N-terminal protein methyltransferase 1</fullName>
        <ecNumber evidence="5">2.1.1.244</ecNumber>
    </recommendedName>
    <alternativeName>
        <fullName evidence="11">Translation associated element 1</fullName>
    </alternativeName>
    <alternativeName>
        <fullName evidence="7">X-Pro-Lys N-terminal protein methyltransferase 1</fullName>
    </alternativeName>
</protein>
<comment type="caution">
    <text evidence="17">The sequence shown here is derived from an EMBL/GenBank/DDBJ whole genome shotgun (WGS) entry which is preliminary data.</text>
</comment>
<keyword evidence="12" id="KW-0479">Metal-binding</keyword>
<evidence type="ECO:0000259" key="16">
    <source>
        <dbReference type="PROSITE" id="PS50157"/>
    </source>
</evidence>
<evidence type="ECO:0000256" key="14">
    <source>
        <dbReference type="SAM" id="Phobius"/>
    </source>
</evidence>
<sequence length="1387" mass="154326">MQAPEASERSHSVLSSLFVFAWAIMINETEAEPNAPNSSSSSPTLADSPVSSIKGKEVEEHPQARWFQLRRWTQSRMICGGVNLLLFLYGFVAFGGCLATWSFAYERAPVIATVNRHLLVASVFCIVTSLVGLVGVFRAQRKYLAISILLMWLCFALIASVGYLSYKQNLWNLRSKLGDQWRKSLTMSQRVAVQANLHCCGYLNPGDHAAYFQMGFAKSLLPGCQHKLWKFEHWFLATTYISAFSLVPVHIAVIVLTVLNAGHITHDFGMRSTPNTLSYLQGRSGWREWEADVIKLDDQDAKAVLDEKAEARANQEGVNTPESTSITAEQLNDDVVPSGDINGDDLEALTRKFACTGLEKTGYEDASMHVTEEQIPVICQNMWLDSYAACYQSVMQVRKFLSQDNNVHRINVVLEQGVLGRLRDFLLLQDGSQLPYETAWVITNIAAGIMTGAGNSQQTQALVDAQLVQALHYCLEMDHYNLSLKTQAAWALSNIAGDSHQMREVMLHDGIMLSVITLLVQLRECILENVGSFNGSRQDNISAVAYMKAKGIHYDVRVLVWALSNMCRGGFKMQDWAQTYEAAFSTLAEYVHLDDNEINMDACWGISRILSSMHNASEFYRQLNLEPSLTTRLVALCGIQNLNLQTPALRTIINIASGPNKHLTVLLQGDPLPMLKSFLHRKAPKSLRRDALLTIANIAAGDEEHVQAILADHELMQKVQKYCRAITSDRGSEYTEDEWKITLESAWILSNVTSLAHSDVVLEFLGSNTEIAKRLTSVLKCPEAPTPVILKCLDAVVNIINRSNVSFPDGNRRLSMHIQNACVIQLVQHGIHDIALDLADRGLAIPCPPMRERGLAILEKLQGLISLSDVGTNPGSYELTEIRHKFRKMWQTLVITRTPHRQMTFGNSCPESSATYHVRFEDEHPPLDDDLSSSDGSVPSSPLMDTMDTKSFFGRKTKNGYTIADLHPESLEYPAFETYNDSAAFDTSILRSPQKGNKKRSNGALDTINPVAKKLVVSNGFGDAQNVLGEEDFLAQAGNLLSLTNTNADKPYKCPVPGCDKAYKNPNGLKYHNQHGHCNAHASLDGDKTAQKPFGCPVPECGKRYKNLNGLKYHLDHSHMPVLHNMSAASSVLASLGVSGTTFEPRLIPLRSVSLLAYKFMIEELFILLNYTMDPTTCYKDADAYWTTVSPTVNGMLGGFGKISPLDVASSLTFINEFVQTRIQTTLACDCGAGIGRVTKNFLLKVFDHVDMVEQNAKFVKQAQEVYVKEEVEDGRVQVLAVGLQDFQPTRSYDVIWCQWVLGHLTDDDFIAFFQKCKAALRPNGLICVKENNAKEGVELDEQDSSVTRSDEVLKDLWRRAGLKIVKEQTQKGFPAGLYTVRMYALE</sequence>
<feature type="domain" description="C2H2-type" evidence="16">
    <location>
        <begin position="1094"/>
        <end position="1119"/>
    </location>
</feature>
<dbReference type="SMART" id="SM00185">
    <property type="entry name" value="ARM"/>
    <property type="match status" value="3"/>
</dbReference>
<dbReference type="PANTHER" id="PTHR12753">
    <property type="entry name" value="AD-003 - RELATED"/>
    <property type="match status" value="1"/>
</dbReference>
<comment type="similarity">
    <text evidence="1">Belongs to the methyltransferase superfamily. NTM1 family.</text>
</comment>
<organism evidence="17 18">
    <name type="scientific">Bifiguratus adelaidae</name>
    <dbReference type="NCBI Taxonomy" id="1938954"/>
    <lineage>
        <taxon>Eukaryota</taxon>
        <taxon>Fungi</taxon>
        <taxon>Fungi incertae sedis</taxon>
        <taxon>Mucoromycota</taxon>
        <taxon>Mucoromycotina</taxon>
        <taxon>Endogonomycetes</taxon>
        <taxon>Endogonales</taxon>
        <taxon>Endogonales incertae sedis</taxon>
        <taxon>Bifiguratus</taxon>
    </lineage>
</organism>
<dbReference type="InterPro" id="IPR000225">
    <property type="entry name" value="Armadillo"/>
</dbReference>
<dbReference type="PROSITE" id="PS00028">
    <property type="entry name" value="ZINC_FINGER_C2H2_1"/>
    <property type="match status" value="2"/>
</dbReference>
<keyword evidence="12" id="KW-0863">Zinc-finger</keyword>
<evidence type="ECO:0000256" key="5">
    <source>
        <dbReference type="ARBA" id="ARBA00039112"/>
    </source>
</evidence>
<dbReference type="Pfam" id="PF05891">
    <property type="entry name" value="Methyltransf_PK"/>
    <property type="match status" value="1"/>
</dbReference>
<comment type="catalytic activity">
    <reaction evidence="10">
        <text>N-terminal L-alanyl-L-prolyl-L-lysyl-[protein] + 3 S-adenosyl-L-methionine = N-terminal N,N,N-trimethyl-L-alanyl-L-prolyl-L-lysyl-[protein] + 3 S-adenosyl-L-homocysteine + 3 H(+)</text>
        <dbReference type="Rhea" id="RHEA:54712"/>
        <dbReference type="Rhea" id="RHEA-COMP:13785"/>
        <dbReference type="Rhea" id="RHEA-COMP:13971"/>
        <dbReference type="ChEBI" id="CHEBI:15378"/>
        <dbReference type="ChEBI" id="CHEBI:57856"/>
        <dbReference type="ChEBI" id="CHEBI:59789"/>
        <dbReference type="ChEBI" id="CHEBI:138057"/>
        <dbReference type="ChEBI" id="CHEBI:138315"/>
        <dbReference type="EC" id="2.1.1.244"/>
    </reaction>
</comment>
<evidence type="ECO:0000256" key="13">
    <source>
        <dbReference type="SAM" id="MobiDB-lite"/>
    </source>
</evidence>
<evidence type="ECO:0000256" key="8">
    <source>
        <dbReference type="ARBA" id="ARBA00047306"/>
    </source>
</evidence>
<feature type="transmembrane region" description="Helical" evidence="14">
    <location>
        <begin position="84"/>
        <end position="105"/>
    </location>
</feature>
<dbReference type="GO" id="GO:0008270">
    <property type="term" value="F:zinc ion binding"/>
    <property type="evidence" value="ECO:0007669"/>
    <property type="project" value="UniProtKB-KW"/>
</dbReference>
<proteinExistence type="inferred from homology"/>
<keyword evidence="3" id="KW-0808">Transferase</keyword>
<dbReference type="Gene3D" id="1.25.10.10">
    <property type="entry name" value="Leucine-rich Repeat Variant"/>
    <property type="match status" value="1"/>
</dbReference>
<dbReference type="PROSITE" id="PS50157">
    <property type="entry name" value="ZINC_FINGER_C2H2_2"/>
    <property type="match status" value="2"/>
</dbReference>
<dbReference type="SMART" id="SM00355">
    <property type="entry name" value="ZnF_C2H2"/>
    <property type="match status" value="2"/>
</dbReference>
<keyword evidence="14" id="KW-0472">Membrane</keyword>
<name>A0A261Y8W3_9FUNG</name>
<evidence type="ECO:0000313" key="17">
    <source>
        <dbReference type="EMBL" id="OZJ07019.1"/>
    </source>
</evidence>
<evidence type="ECO:0000256" key="7">
    <source>
        <dbReference type="ARBA" id="ARBA00043129"/>
    </source>
</evidence>
<evidence type="ECO:0000256" key="3">
    <source>
        <dbReference type="ARBA" id="ARBA00022679"/>
    </source>
</evidence>
<dbReference type="InterPro" id="IPR008576">
    <property type="entry name" value="MeTrfase_NTM1"/>
</dbReference>
<evidence type="ECO:0000256" key="2">
    <source>
        <dbReference type="ARBA" id="ARBA00022603"/>
    </source>
</evidence>
<evidence type="ECO:0000256" key="4">
    <source>
        <dbReference type="ARBA" id="ARBA00022691"/>
    </source>
</evidence>
<keyword evidence="4" id="KW-0949">S-adenosyl-L-methionine</keyword>
<dbReference type="PANTHER" id="PTHR12753:SF0">
    <property type="entry name" value="ALPHA N-TERMINAL PROTEIN METHYLTRANSFERASE 1"/>
    <property type="match status" value="1"/>
</dbReference>
<evidence type="ECO:0000256" key="15">
    <source>
        <dbReference type="SAM" id="SignalP"/>
    </source>
</evidence>